<name>A0A4Q2RCA2_9HYPH</name>
<dbReference type="AlphaFoldDB" id="A0A4Q2RCA2"/>
<keyword evidence="3" id="KW-1185">Reference proteome</keyword>
<reference evidence="2 3" key="1">
    <citation type="submission" date="2018-09" db="EMBL/GenBank/DDBJ databases">
        <authorList>
            <person name="Grouzdev D.S."/>
            <person name="Krutkina M.S."/>
        </authorList>
    </citation>
    <scope>NUCLEOTIDE SEQUENCE [LARGE SCALE GENOMIC DNA]</scope>
    <source>
        <strain evidence="2 3">RmlP001</strain>
    </source>
</reference>
<dbReference type="OrthoDB" id="7582035at2"/>
<protein>
    <submittedName>
        <fullName evidence="2">Uncharacterized protein</fullName>
    </submittedName>
</protein>
<dbReference type="RefSeq" id="WP_129219842.1">
    <property type="nucleotide sequence ID" value="NZ_QYBC01000011.1"/>
</dbReference>
<evidence type="ECO:0000313" key="3">
    <source>
        <dbReference type="Proteomes" id="UP000289411"/>
    </source>
</evidence>
<comment type="caution">
    <text evidence="2">The sequence shown here is derived from an EMBL/GenBank/DDBJ whole genome shotgun (WGS) entry which is preliminary data.</text>
</comment>
<proteinExistence type="predicted"/>
<evidence type="ECO:0000256" key="1">
    <source>
        <dbReference type="SAM" id="SignalP"/>
    </source>
</evidence>
<dbReference type="Proteomes" id="UP000289411">
    <property type="component" value="Unassembled WGS sequence"/>
</dbReference>
<organism evidence="2 3">
    <name type="scientific">Lichenibacterium ramalinae</name>
    <dbReference type="NCBI Taxonomy" id="2316527"/>
    <lineage>
        <taxon>Bacteria</taxon>
        <taxon>Pseudomonadati</taxon>
        <taxon>Pseudomonadota</taxon>
        <taxon>Alphaproteobacteria</taxon>
        <taxon>Hyphomicrobiales</taxon>
        <taxon>Lichenihabitantaceae</taxon>
        <taxon>Lichenibacterium</taxon>
    </lineage>
</organism>
<feature type="chain" id="PRO_5020549819" evidence="1">
    <location>
        <begin position="22"/>
        <end position="160"/>
    </location>
</feature>
<keyword evidence="1" id="KW-0732">Signal</keyword>
<sequence length="160" mass="17009">MATAGGLAIGALAVSVLPAAADWQYTQWGMTPAQVKAASGEVAQANPDRRLDADGLSAALTASYQGESIPFTAAFLFNRQDMLRYVTLSPVDRISCPLIVETLAAHYGPPEGRADMVHARTMRWDDAVNDNLVVYLDLGGGSCTIQYSKLPPTRPDGKGL</sequence>
<evidence type="ECO:0000313" key="2">
    <source>
        <dbReference type="EMBL" id="RYB04148.1"/>
    </source>
</evidence>
<feature type="signal peptide" evidence="1">
    <location>
        <begin position="1"/>
        <end position="21"/>
    </location>
</feature>
<accession>A0A4Q2RCA2</accession>
<reference evidence="2 3" key="2">
    <citation type="submission" date="2019-02" db="EMBL/GenBank/DDBJ databases">
        <title>'Lichenibacterium ramalinii' gen. nov. sp. nov., 'Lichenibacterium minor' gen. nov. sp. nov.</title>
        <authorList>
            <person name="Pankratov T."/>
        </authorList>
    </citation>
    <scope>NUCLEOTIDE SEQUENCE [LARGE SCALE GENOMIC DNA]</scope>
    <source>
        <strain evidence="2 3">RmlP001</strain>
    </source>
</reference>
<dbReference type="EMBL" id="QYBC01000011">
    <property type="protein sequence ID" value="RYB04148.1"/>
    <property type="molecule type" value="Genomic_DNA"/>
</dbReference>
<gene>
    <name evidence="2" type="ORF">D3272_14115</name>
</gene>